<reference evidence="2 3" key="1">
    <citation type="journal article" date="2018" name="Nat. Ecol. Evol.">
        <title>Pezizomycetes genomes reveal the molecular basis of ectomycorrhizal truffle lifestyle.</title>
        <authorList>
            <person name="Murat C."/>
            <person name="Payen T."/>
            <person name="Noel B."/>
            <person name="Kuo A."/>
            <person name="Morin E."/>
            <person name="Chen J."/>
            <person name="Kohler A."/>
            <person name="Krizsan K."/>
            <person name="Balestrini R."/>
            <person name="Da Silva C."/>
            <person name="Montanini B."/>
            <person name="Hainaut M."/>
            <person name="Levati E."/>
            <person name="Barry K.W."/>
            <person name="Belfiori B."/>
            <person name="Cichocki N."/>
            <person name="Clum A."/>
            <person name="Dockter R.B."/>
            <person name="Fauchery L."/>
            <person name="Guy J."/>
            <person name="Iotti M."/>
            <person name="Le Tacon F."/>
            <person name="Lindquist E.A."/>
            <person name="Lipzen A."/>
            <person name="Malagnac F."/>
            <person name="Mello A."/>
            <person name="Molinier V."/>
            <person name="Miyauchi S."/>
            <person name="Poulain J."/>
            <person name="Riccioni C."/>
            <person name="Rubini A."/>
            <person name="Sitrit Y."/>
            <person name="Splivallo R."/>
            <person name="Traeger S."/>
            <person name="Wang M."/>
            <person name="Zifcakova L."/>
            <person name="Wipf D."/>
            <person name="Zambonelli A."/>
            <person name="Paolocci F."/>
            <person name="Nowrousian M."/>
            <person name="Ottonello S."/>
            <person name="Baldrian P."/>
            <person name="Spatafora J.W."/>
            <person name="Henrissat B."/>
            <person name="Nagy L.G."/>
            <person name="Aury J.M."/>
            <person name="Wincker P."/>
            <person name="Grigoriev I.V."/>
            <person name="Bonfante P."/>
            <person name="Martin F.M."/>
        </authorList>
    </citation>
    <scope>NUCLEOTIDE SEQUENCE [LARGE SCALE GENOMIC DNA]</scope>
    <source>
        <strain evidence="2 3">120613-1</strain>
    </source>
</reference>
<feature type="transmembrane region" description="Helical" evidence="1">
    <location>
        <begin position="16"/>
        <end position="35"/>
    </location>
</feature>
<keyword evidence="1" id="KW-0812">Transmembrane</keyword>
<gene>
    <name evidence="2" type="ORF">L873DRAFT_594811</name>
</gene>
<dbReference type="AlphaFoldDB" id="A0A3N4JXZ2"/>
<evidence type="ECO:0000313" key="2">
    <source>
        <dbReference type="EMBL" id="RPB01702.1"/>
    </source>
</evidence>
<dbReference type="Proteomes" id="UP000276215">
    <property type="component" value="Unassembled WGS sequence"/>
</dbReference>
<organism evidence="2 3">
    <name type="scientific">Choiromyces venosus 120613-1</name>
    <dbReference type="NCBI Taxonomy" id="1336337"/>
    <lineage>
        <taxon>Eukaryota</taxon>
        <taxon>Fungi</taxon>
        <taxon>Dikarya</taxon>
        <taxon>Ascomycota</taxon>
        <taxon>Pezizomycotina</taxon>
        <taxon>Pezizomycetes</taxon>
        <taxon>Pezizales</taxon>
        <taxon>Tuberaceae</taxon>
        <taxon>Choiromyces</taxon>
    </lineage>
</organism>
<name>A0A3N4JXZ2_9PEZI</name>
<accession>A0A3N4JXZ2</accession>
<evidence type="ECO:0000256" key="1">
    <source>
        <dbReference type="SAM" id="Phobius"/>
    </source>
</evidence>
<sequence>MPWQNCSIHRSKPMQLGTATIDMFFCLFFCHGLLISGSRVENTMRLLLYPTDPKGPEWRCIGWARGVAQFKEKKKEKERRSIPALHDTTVALIPLGTPPPVLTENFGCLSLGLLVLT</sequence>
<keyword evidence="1" id="KW-0472">Membrane</keyword>
<evidence type="ECO:0000313" key="3">
    <source>
        <dbReference type="Proteomes" id="UP000276215"/>
    </source>
</evidence>
<keyword evidence="1" id="KW-1133">Transmembrane helix</keyword>
<protein>
    <submittedName>
        <fullName evidence="2">Uncharacterized protein</fullName>
    </submittedName>
</protein>
<keyword evidence="3" id="KW-1185">Reference proteome</keyword>
<proteinExistence type="predicted"/>
<dbReference type="EMBL" id="ML120371">
    <property type="protein sequence ID" value="RPB01702.1"/>
    <property type="molecule type" value="Genomic_DNA"/>
</dbReference>